<accession>A0A2P7Q057</accession>
<protein>
    <submittedName>
        <fullName evidence="5">3-ketoacyl-ACP reductase</fullName>
    </submittedName>
</protein>
<dbReference type="OrthoDB" id="9803333at2"/>
<evidence type="ECO:0000256" key="1">
    <source>
        <dbReference type="ARBA" id="ARBA00006484"/>
    </source>
</evidence>
<evidence type="ECO:0000313" key="6">
    <source>
        <dbReference type="Proteomes" id="UP000241434"/>
    </source>
</evidence>
<dbReference type="PANTHER" id="PTHR42879:SF2">
    <property type="entry name" value="3-OXOACYL-[ACYL-CARRIER-PROTEIN] REDUCTASE FABG"/>
    <property type="match status" value="1"/>
</dbReference>
<dbReference type="GO" id="GO:0008202">
    <property type="term" value="P:steroid metabolic process"/>
    <property type="evidence" value="ECO:0007669"/>
    <property type="project" value="UniProtKB-KW"/>
</dbReference>
<dbReference type="InterPro" id="IPR050259">
    <property type="entry name" value="SDR"/>
</dbReference>
<dbReference type="SUPFAM" id="SSF51735">
    <property type="entry name" value="NAD(P)-binding Rossmann-fold domains"/>
    <property type="match status" value="1"/>
</dbReference>
<evidence type="ECO:0000256" key="4">
    <source>
        <dbReference type="RuleBase" id="RU000363"/>
    </source>
</evidence>
<keyword evidence="2" id="KW-0560">Oxidoreductase</keyword>
<keyword evidence="3" id="KW-0753">Steroid metabolism</keyword>
<dbReference type="InterPro" id="IPR020904">
    <property type="entry name" value="Sc_DH/Rdtase_CS"/>
</dbReference>
<dbReference type="Pfam" id="PF00106">
    <property type="entry name" value="adh_short"/>
    <property type="match status" value="1"/>
</dbReference>
<reference evidence="5" key="1">
    <citation type="thesis" date="2015" institute="Rutgers" country="The State University of New Jersey, 14 College Farm Rd., New Brunswick, NJ, USA">
        <title>Ammonia toxicity in bacteria and its implications for treatment of and resource recovery from highly nitrogenous organic wastes.</title>
        <authorList>
            <person name="Luther A.K."/>
        </authorList>
    </citation>
    <scope>NUCLEOTIDE SEQUENCE</scope>
    <source>
        <strain evidence="5">RT-10B</strain>
    </source>
</reference>
<dbReference type="GO" id="GO:0032787">
    <property type="term" value="P:monocarboxylic acid metabolic process"/>
    <property type="evidence" value="ECO:0007669"/>
    <property type="project" value="UniProtKB-ARBA"/>
</dbReference>
<comment type="similarity">
    <text evidence="1 4">Belongs to the short-chain dehydrogenases/reductases (SDR) family.</text>
</comment>
<keyword evidence="6" id="KW-1185">Reference proteome</keyword>
<sequence>MKKIAIVTGGSRGIGRQICIDLAKNNYKVIINYNKSEKCALELKEMLEEEGCEVDTYPANVSNGDEVKGLIDYCIQRYGNLDLLVNNAGVSIEGLITDMSEEEWDDLINTNLKSVFLCSKEALKVMLSNHSGKIINLASMWGVTGGSCEVAYSASKAGVIGFTKALAKEVGPSGVSVNAVAPGVIMTDMMSSFSEDDVNALKEDTPLMKLGYPEDVAAMVLFLASEKADFITGQIIGINGGFVI</sequence>
<evidence type="ECO:0000313" key="5">
    <source>
        <dbReference type="EMBL" id="PSJ31349.1"/>
    </source>
</evidence>
<dbReference type="PROSITE" id="PS00061">
    <property type="entry name" value="ADH_SHORT"/>
    <property type="match status" value="1"/>
</dbReference>
<dbReference type="PRINTS" id="PR00081">
    <property type="entry name" value="GDHRDH"/>
</dbReference>
<dbReference type="PRINTS" id="PR00080">
    <property type="entry name" value="SDRFAMILY"/>
</dbReference>
<dbReference type="Gene3D" id="3.40.50.720">
    <property type="entry name" value="NAD(P)-binding Rossmann-like Domain"/>
    <property type="match status" value="1"/>
</dbReference>
<dbReference type="NCBIfam" id="NF009466">
    <property type="entry name" value="PRK12826.1-2"/>
    <property type="match status" value="1"/>
</dbReference>
<dbReference type="FunFam" id="3.40.50.720:FF:000173">
    <property type="entry name" value="3-oxoacyl-[acyl-carrier protein] reductase"/>
    <property type="match status" value="1"/>
</dbReference>
<dbReference type="AlphaFoldDB" id="A0A2P7Q057"/>
<dbReference type="EMBL" id="JYGE01000004">
    <property type="protein sequence ID" value="PSJ31349.1"/>
    <property type="molecule type" value="Genomic_DNA"/>
</dbReference>
<organism evidence="5 6">
    <name type="scientific">Peptostreptococcus russellii</name>
    <dbReference type="NCBI Taxonomy" id="215200"/>
    <lineage>
        <taxon>Bacteria</taxon>
        <taxon>Bacillati</taxon>
        <taxon>Bacillota</taxon>
        <taxon>Clostridia</taxon>
        <taxon>Peptostreptococcales</taxon>
        <taxon>Peptostreptococcaceae</taxon>
        <taxon>Peptostreptococcus</taxon>
    </lineage>
</organism>
<dbReference type="InterPro" id="IPR002347">
    <property type="entry name" value="SDR_fam"/>
</dbReference>
<comment type="caution">
    <text evidence="5">The sequence shown here is derived from an EMBL/GenBank/DDBJ whole genome shotgun (WGS) entry which is preliminary data.</text>
</comment>
<evidence type="ECO:0000256" key="3">
    <source>
        <dbReference type="ARBA" id="ARBA00023221"/>
    </source>
</evidence>
<dbReference type="RefSeq" id="WP_106776808.1">
    <property type="nucleotide sequence ID" value="NZ_JBGGGQ010000001.1"/>
</dbReference>
<dbReference type="InterPro" id="IPR036291">
    <property type="entry name" value="NAD(P)-bd_dom_sf"/>
</dbReference>
<dbReference type="Proteomes" id="UP000241434">
    <property type="component" value="Unassembled WGS sequence"/>
</dbReference>
<proteinExistence type="inferred from homology"/>
<gene>
    <name evidence="5" type="ORF">UF10_05325</name>
</gene>
<name>A0A2P7Q057_9FIRM</name>
<dbReference type="GO" id="GO:0016491">
    <property type="term" value="F:oxidoreductase activity"/>
    <property type="evidence" value="ECO:0007669"/>
    <property type="project" value="UniProtKB-KW"/>
</dbReference>
<dbReference type="PANTHER" id="PTHR42879">
    <property type="entry name" value="3-OXOACYL-(ACYL-CARRIER-PROTEIN) REDUCTASE"/>
    <property type="match status" value="1"/>
</dbReference>
<dbReference type="NCBIfam" id="NF047420">
    <property type="entry name" value="EF_P_mod_YmfI"/>
    <property type="match status" value="1"/>
</dbReference>
<evidence type="ECO:0000256" key="2">
    <source>
        <dbReference type="ARBA" id="ARBA00023002"/>
    </source>
</evidence>
<keyword evidence="3" id="KW-0443">Lipid metabolism</keyword>